<evidence type="ECO:0000259" key="2">
    <source>
        <dbReference type="Pfam" id="PF03949"/>
    </source>
</evidence>
<keyword evidence="1" id="KW-0812">Transmembrane</keyword>
<gene>
    <name evidence="3" type="ORF">SAY86_010445</name>
</gene>
<dbReference type="GO" id="GO:0009507">
    <property type="term" value="C:chloroplast"/>
    <property type="evidence" value="ECO:0007669"/>
    <property type="project" value="TreeGrafter"/>
</dbReference>
<name>A0AAN7LH43_TRANT</name>
<proteinExistence type="predicted"/>
<dbReference type="SUPFAM" id="SSF51735">
    <property type="entry name" value="NAD(P)-binding Rossmann-fold domains"/>
    <property type="match status" value="1"/>
</dbReference>
<dbReference type="GO" id="GO:0006108">
    <property type="term" value="P:malate metabolic process"/>
    <property type="evidence" value="ECO:0007669"/>
    <property type="project" value="TreeGrafter"/>
</dbReference>
<dbReference type="GO" id="GO:0004473">
    <property type="term" value="F:malate dehydrogenase (decarboxylating) (NADP+) activity"/>
    <property type="evidence" value="ECO:0007669"/>
    <property type="project" value="TreeGrafter"/>
</dbReference>
<feature type="transmembrane region" description="Helical" evidence="1">
    <location>
        <begin position="20"/>
        <end position="42"/>
    </location>
</feature>
<comment type="caution">
    <text evidence="3">The sequence shown here is derived from an EMBL/GenBank/DDBJ whole genome shotgun (WGS) entry which is preliminary data.</text>
</comment>
<accession>A0AAN7LH43</accession>
<feature type="domain" description="Malic enzyme NAD-binding" evidence="2">
    <location>
        <begin position="47"/>
        <end position="107"/>
    </location>
</feature>
<dbReference type="InterPro" id="IPR012302">
    <property type="entry name" value="Malic_NAD-bd"/>
</dbReference>
<organism evidence="3 4">
    <name type="scientific">Trapa natans</name>
    <name type="common">Water chestnut</name>
    <dbReference type="NCBI Taxonomy" id="22666"/>
    <lineage>
        <taxon>Eukaryota</taxon>
        <taxon>Viridiplantae</taxon>
        <taxon>Streptophyta</taxon>
        <taxon>Embryophyta</taxon>
        <taxon>Tracheophyta</taxon>
        <taxon>Spermatophyta</taxon>
        <taxon>Magnoliopsida</taxon>
        <taxon>eudicotyledons</taxon>
        <taxon>Gunneridae</taxon>
        <taxon>Pentapetalae</taxon>
        <taxon>rosids</taxon>
        <taxon>malvids</taxon>
        <taxon>Myrtales</taxon>
        <taxon>Lythraceae</taxon>
        <taxon>Trapa</taxon>
    </lineage>
</organism>
<dbReference type="PANTHER" id="PTHR23406">
    <property type="entry name" value="MALIC ENZYME-RELATED"/>
    <property type="match status" value="1"/>
</dbReference>
<evidence type="ECO:0000256" key="1">
    <source>
        <dbReference type="SAM" id="Phobius"/>
    </source>
</evidence>
<reference evidence="3 4" key="1">
    <citation type="journal article" date="2023" name="Hortic Res">
        <title>Pangenome of water caltrop reveals structural variations and asymmetric subgenome divergence after allopolyploidization.</title>
        <authorList>
            <person name="Zhang X."/>
            <person name="Chen Y."/>
            <person name="Wang L."/>
            <person name="Yuan Y."/>
            <person name="Fang M."/>
            <person name="Shi L."/>
            <person name="Lu R."/>
            <person name="Comes H.P."/>
            <person name="Ma Y."/>
            <person name="Chen Y."/>
            <person name="Huang G."/>
            <person name="Zhou Y."/>
            <person name="Zheng Z."/>
            <person name="Qiu Y."/>
        </authorList>
    </citation>
    <scope>NUCLEOTIDE SEQUENCE [LARGE SCALE GENOMIC DNA]</scope>
    <source>
        <strain evidence="3">F231</strain>
    </source>
</reference>
<dbReference type="Proteomes" id="UP001346149">
    <property type="component" value="Unassembled WGS sequence"/>
</dbReference>
<feature type="transmembrane region" description="Helical" evidence="1">
    <location>
        <begin position="54"/>
        <end position="72"/>
    </location>
</feature>
<keyword evidence="1" id="KW-1133">Transmembrane helix</keyword>
<dbReference type="AlphaFoldDB" id="A0AAN7LH43"/>
<sequence length="118" mass="13194">MYLGRFPTHSPFDAFKCSSPVHMAPFSLVAYLTRLPFFFWLCAYTDSVRQANNAYIFPGFGLGLILSGAIRVKDDMLLAASEALAAQVTEENFEKGLIYPPFSNIRKDLSPHFCKSCS</sequence>
<evidence type="ECO:0000313" key="4">
    <source>
        <dbReference type="Proteomes" id="UP001346149"/>
    </source>
</evidence>
<dbReference type="InterPro" id="IPR036291">
    <property type="entry name" value="NAD(P)-bd_dom_sf"/>
</dbReference>
<dbReference type="Pfam" id="PF03949">
    <property type="entry name" value="Malic_M"/>
    <property type="match status" value="1"/>
</dbReference>
<dbReference type="Gene3D" id="3.40.50.720">
    <property type="entry name" value="NAD(P)-binding Rossmann-like Domain"/>
    <property type="match status" value="1"/>
</dbReference>
<protein>
    <recommendedName>
        <fullName evidence="2">Malic enzyme NAD-binding domain-containing protein</fullName>
    </recommendedName>
</protein>
<keyword evidence="1" id="KW-0472">Membrane</keyword>
<keyword evidence="4" id="KW-1185">Reference proteome</keyword>
<evidence type="ECO:0000313" key="3">
    <source>
        <dbReference type="EMBL" id="KAK4786612.1"/>
    </source>
</evidence>
<dbReference type="PANTHER" id="PTHR23406:SF64">
    <property type="entry name" value="NADP-DEPENDENT MALIC ENZYME 3"/>
    <property type="match status" value="1"/>
</dbReference>
<dbReference type="GO" id="GO:0051287">
    <property type="term" value="F:NAD binding"/>
    <property type="evidence" value="ECO:0007669"/>
    <property type="project" value="InterPro"/>
</dbReference>
<dbReference type="EMBL" id="JAXQNO010000012">
    <property type="protein sequence ID" value="KAK4786612.1"/>
    <property type="molecule type" value="Genomic_DNA"/>
</dbReference>